<feature type="transmembrane region" description="Helical" evidence="1">
    <location>
        <begin position="6"/>
        <end position="26"/>
    </location>
</feature>
<dbReference type="RefSeq" id="WP_200748185.1">
    <property type="nucleotide sequence ID" value="NZ_JAEOAH010000004.1"/>
</dbReference>
<accession>A0ABS1H492</accession>
<name>A0ABS1H492_9BACL</name>
<evidence type="ECO:0000256" key="1">
    <source>
        <dbReference type="SAM" id="Phobius"/>
    </source>
</evidence>
<protein>
    <submittedName>
        <fullName evidence="2">Uncharacterized protein</fullName>
    </submittedName>
</protein>
<dbReference type="Proteomes" id="UP000618943">
    <property type="component" value="Unassembled WGS sequence"/>
</dbReference>
<proteinExistence type="predicted"/>
<reference evidence="2 3" key="1">
    <citation type="submission" date="2020-12" db="EMBL/GenBank/DDBJ databases">
        <title>YIM B01967 draft genome.</title>
        <authorList>
            <person name="Yan X."/>
        </authorList>
    </citation>
    <scope>NUCLEOTIDE SEQUENCE [LARGE SCALE GENOMIC DNA]</scope>
    <source>
        <strain evidence="2 3">YIM B01967</strain>
    </source>
</reference>
<keyword evidence="3" id="KW-1185">Reference proteome</keyword>
<gene>
    <name evidence="2" type="ORF">JFL43_04990</name>
</gene>
<organism evidence="2 3">
    <name type="scientific">Viridibacillus soli</name>
    <dbReference type="NCBI Taxonomy" id="2798301"/>
    <lineage>
        <taxon>Bacteria</taxon>
        <taxon>Bacillati</taxon>
        <taxon>Bacillota</taxon>
        <taxon>Bacilli</taxon>
        <taxon>Bacillales</taxon>
        <taxon>Caryophanaceae</taxon>
        <taxon>Viridibacillus</taxon>
    </lineage>
</organism>
<evidence type="ECO:0000313" key="2">
    <source>
        <dbReference type="EMBL" id="MBK3494221.1"/>
    </source>
</evidence>
<keyword evidence="1" id="KW-0812">Transmembrane</keyword>
<keyword evidence="1" id="KW-0472">Membrane</keyword>
<dbReference type="EMBL" id="JAEOAH010000004">
    <property type="protein sequence ID" value="MBK3494221.1"/>
    <property type="molecule type" value="Genomic_DNA"/>
</dbReference>
<sequence length="50" mass="6057">MKRLALLTGGIVIIFASQIIQVMLIMEKNKKLEKRIKQFEYQYYKHRKDT</sequence>
<comment type="caution">
    <text evidence="2">The sequence shown here is derived from an EMBL/GenBank/DDBJ whole genome shotgun (WGS) entry which is preliminary data.</text>
</comment>
<evidence type="ECO:0000313" key="3">
    <source>
        <dbReference type="Proteomes" id="UP000618943"/>
    </source>
</evidence>
<keyword evidence="1" id="KW-1133">Transmembrane helix</keyword>